<dbReference type="Proteomes" id="UP000812270">
    <property type="component" value="Unassembled WGS sequence"/>
</dbReference>
<dbReference type="PANTHER" id="PTHR35802:SF1">
    <property type="entry name" value="PROTEASE SYNTHASE AND SPORULATION PROTEIN PAI 2"/>
    <property type="match status" value="1"/>
</dbReference>
<dbReference type="PANTHER" id="PTHR35802">
    <property type="entry name" value="PROTEASE SYNTHASE AND SPORULATION PROTEIN PAI 2"/>
    <property type="match status" value="1"/>
</dbReference>
<dbReference type="Pfam" id="PF04299">
    <property type="entry name" value="FMN_bind_2"/>
    <property type="match status" value="1"/>
</dbReference>
<gene>
    <name evidence="1" type="ORF">KTO63_20645</name>
</gene>
<dbReference type="InterPro" id="IPR007396">
    <property type="entry name" value="TR_PAI2-type"/>
</dbReference>
<organism evidence="1 2">
    <name type="scientific">Pinibacter aurantiacus</name>
    <dbReference type="NCBI Taxonomy" id="2851599"/>
    <lineage>
        <taxon>Bacteria</taxon>
        <taxon>Pseudomonadati</taxon>
        <taxon>Bacteroidota</taxon>
        <taxon>Chitinophagia</taxon>
        <taxon>Chitinophagales</taxon>
        <taxon>Chitinophagaceae</taxon>
        <taxon>Pinibacter</taxon>
    </lineage>
</organism>
<evidence type="ECO:0000313" key="1">
    <source>
        <dbReference type="EMBL" id="MBV4359592.1"/>
    </source>
</evidence>
<keyword evidence="2" id="KW-1185">Reference proteome</keyword>
<reference evidence="1" key="1">
    <citation type="submission" date="2021-06" db="EMBL/GenBank/DDBJ databases">
        <authorList>
            <person name="Huq M.A."/>
        </authorList>
    </citation>
    <scope>NUCLEOTIDE SEQUENCE</scope>
    <source>
        <strain evidence="1">MAH-26</strain>
    </source>
</reference>
<dbReference type="RefSeq" id="WP_217793849.1">
    <property type="nucleotide sequence ID" value="NZ_JAHSPG010000015.1"/>
</dbReference>
<comment type="caution">
    <text evidence="1">The sequence shown here is derived from an EMBL/GenBank/DDBJ whole genome shotgun (WGS) entry which is preliminary data.</text>
</comment>
<dbReference type="AlphaFoldDB" id="A0A9E2SCF3"/>
<evidence type="ECO:0000313" key="2">
    <source>
        <dbReference type="Proteomes" id="UP000812270"/>
    </source>
</evidence>
<dbReference type="EMBL" id="JAHSPG010000015">
    <property type="protein sequence ID" value="MBV4359592.1"/>
    <property type="molecule type" value="Genomic_DNA"/>
</dbReference>
<accession>A0A9E2SCF3</accession>
<name>A0A9E2SCF3_9BACT</name>
<proteinExistence type="predicted"/>
<dbReference type="PIRSF" id="PIRSF010372">
    <property type="entry name" value="PaiB"/>
    <property type="match status" value="1"/>
</dbReference>
<protein>
    <submittedName>
        <fullName evidence="1">FMN-binding negative transcriptional regulator</fullName>
    </submittedName>
</protein>
<sequence>MYSFPYYKTEDHEKVLQFMHAHPFVMLTGCDEQQCPVATQVPILISERDGRLFLEGHVMRNTDHQKAFAANTNVLAIFTGPHTYVSASWYTNPQQASTWNYMAVHAKGQLTFLSEERLIDILKRTTDQFENNPASEASFENLPHEYVSRLAKAIVAFEIEVTSLDHTFKLSQNRDEESYKNITHHLSVSDNGDANAIAKRMEAGYGDVYNKEK</sequence>